<dbReference type="AlphaFoldDB" id="A0A1B6CBJ0"/>
<dbReference type="Gene3D" id="3.20.20.70">
    <property type="entry name" value="Aldolase class I"/>
    <property type="match status" value="1"/>
</dbReference>
<dbReference type="EC" id="3.2.1.35" evidence="5"/>
<evidence type="ECO:0000256" key="2">
    <source>
        <dbReference type="ARBA" id="ARBA00023157"/>
    </source>
</evidence>
<feature type="active site" description="Proton donor" evidence="3">
    <location>
        <position position="76"/>
    </location>
</feature>
<keyword evidence="5" id="KW-0326">Glycosidase</keyword>
<keyword evidence="5" id="KW-0378">Hydrolase</keyword>
<evidence type="ECO:0000256" key="3">
    <source>
        <dbReference type="PIRSR" id="PIRSR038193-1"/>
    </source>
</evidence>
<dbReference type="GO" id="GO:0005975">
    <property type="term" value="P:carbohydrate metabolic process"/>
    <property type="evidence" value="ECO:0007669"/>
    <property type="project" value="InterPro"/>
</dbReference>
<dbReference type="GO" id="GO:0004415">
    <property type="term" value="F:hyalurononglucosaminidase activity"/>
    <property type="evidence" value="ECO:0007669"/>
    <property type="project" value="UniProtKB-UniRule"/>
</dbReference>
<evidence type="ECO:0000256" key="1">
    <source>
        <dbReference type="ARBA" id="ARBA00008871"/>
    </source>
</evidence>
<dbReference type="InterPro" id="IPR017853">
    <property type="entry name" value="GH"/>
</dbReference>
<protein>
    <recommendedName>
        <fullName evidence="5">Hyaluronidase</fullName>
        <ecNumber evidence="5">3.2.1.35</ecNumber>
    </recommendedName>
</protein>
<name>A0A1B6CBJ0_9HEMI</name>
<evidence type="ECO:0000256" key="4">
    <source>
        <dbReference type="PIRSR" id="PIRSR038193-3"/>
    </source>
</evidence>
<dbReference type="PANTHER" id="PTHR11769">
    <property type="entry name" value="HYALURONIDASE"/>
    <property type="match status" value="1"/>
</dbReference>
<feature type="non-terminal residue" evidence="6">
    <location>
        <position position="1"/>
    </location>
</feature>
<accession>A0A1B6CBJ0</accession>
<dbReference type="SUPFAM" id="SSF51445">
    <property type="entry name" value="(Trans)glycosidases"/>
    <property type="match status" value="1"/>
</dbReference>
<dbReference type="EMBL" id="GEDC01026492">
    <property type="protein sequence ID" value="JAS10806.1"/>
    <property type="molecule type" value="Transcribed_RNA"/>
</dbReference>
<gene>
    <name evidence="6" type="ORF">g.44314</name>
</gene>
<dbReference type="PRINTS" id="PR00846">
    <property type="entry name" value="GLHYDRLASE56"/>
</dbReference>
<feature type="disulfide bond" evidence="4">
    <location>
        <begin position="152"/>
        <end position="165"/>
    </location>
</feature>
<dbReference type="PIRSF" id="PIRSF038193">
    <property type="entry name" value="Hyaluronidase"/>
    <property type="match status" value="1"/>
</dbReference>
<comment type="similarity">
    <text evidence="1 5">Belongs to the glycosyl hydrolase 56 family.</text>
</comment>
<dbReference type="PANTHER" id="PTHR11769:SF35">
    <property type="entry name" value="HYALURONIDASE"/>
    <property type="match status" value="1"/>
</dbReference>
<keyword evidence="2 4" id="KW-1015">Disulfide bond</keyword>
<evidence type="ECO:0000256" key="5">
    <source>
        <dbReference type="RuleBase" id="RU610713"/>
    </source>
</evidence>
<dbReference type="Pfam" id="PF01630">
    <property type="entry name" value="Glyco_hydro_56"/>
    <property type="match status" value="1"/>
</dbReference>
<dbReference type="InterPro" id="IPR018155">
    <property type="entry name" value="Hyaluronidase"/>
</dbReference>
<sequence length="312" mass="36270">LKNGKNMFVGERISIFYNAGSFPRIDVDSDGQITKIRNGGVPQAGNMSYHFQLLKEEIDKVMPLPHNRGLAIIDMEDWYPRWKLNSGIKNIYREYSRDLVRRANPTLKSWEVEEEAVNKFHEFGEMFLVNTIRSAKRQRPRAIWGYYEFPYCDNYILTSENKMDCSADVKEENEKYLWIYKEMDALYPYIYLYKNYNETLRAKHIIGRLEETYRLLRASNLSKPVYPYATPVLLQADTYLGKEDLMSSLLIPKVCGSPGVILWGSSSWFNSAEKCAIFDKYLESTLGPVVNYVTECSIKNATQWLTSQGERG</sequence>
<evidence type="ECO:0000313" key="6">
    <source>
        <dbReference type="EMBL" id="JAS10806.1"/>
    </source>
</evidence>
<feature type="non-terminal residue" evidence="6">
    <location>
        <position position="312"/>
    </location>
</feature>
<organism evidence="6">
    <name type="scientific">Clastoptera arizonana</name>
    <name type="common">Arizona spittle bug</name>
    <dbReference type="NCBI Taxonomy" id="38151"/>
    <lineage>
        <taxon>Eukaryota</taxon>
        <taxon>Metazoa</taxon>
        <taxon>Ecdysozoa</taxon>
        <taxon>Arthropoda</taxon>
        <taxon>Hexapoda</taxon>
        <taxon>Insecta</taxon>
        <taxon>Pterygota</taxon>
        <taxon>Neoptera</taxon>
        <taxon>Paraneoptera</taxon>
        <taxon>Hemiptera</taxon>
        <taxon>Auchenorrhyncha</taxon>
        <taxon>Cercopoidea</taxon>
        <taxon>Clastopteridae</taxon>
        <taxon>Clastoptera</taxon>
    </lineage>
</organism>
<comment type="catalytic activity">
    <reaction evidence="5">
        <text>Random hydrolysis of (1-&gt;4)-linkages between N-acetyl-beta-D-glucosamine and D-glucuronate residues in hyaluronate.</text>
        <dbReference type="EC" id="3.2.1.35"/>
    </reaction>
</comment>
<proteinExistence type="inferred from homology"/>
<dbReference type="InterPro" id="IPR013785">
    <property type="entry name" value="Aldolase_TIM"/>
</dbReference>
<reference evidence="6" key="1">
    <citation type="submission" date="2015-12" db="EMBL/GenBank/DDBJ databases">
        <title>De novo transcriptome assembly of four potential Pierce s Disease insect vectors from Arizona vineyards.</title>
        <authorList>
            <person name="Tassone E.E."/>
        </authorList>
    </citation>
    <scope>NUCLEOTIDE SEQUENCE</scope>
</reference>
<dbReference type="GO" id="GO:0030214">
    <property type="term" value="P:hyaluronan catabolic process"/>
    <property type="evidence" value="ECO:0007669"/>
    <property type="project" value="TreeGrafter"/>
</dbReference>